<dbReference type="Proteomes" id="UP000013923">
    <property type="component" value="Genome"/>
</dbReference>
<accession>Q58M92</accession>
<name>Q58M92_BPPRM</name>
<dbReference type="Proteomes" id="UP000000991">
    <property type="component" value="Segment"/>
</dbReference>
<keyword evidence="2" id="KW-0808">Transferase</keyword>
<protein>
    <submittedName>
        <fullName evidence="2">Glycosyltransferase family 1</fullName>
    </submittedName>
</protein>
<dbReference type="PANTHER" id="PTHR12526">
    <property type="entry name" value="GLYCOSYLTRANSFERASE"/>
    <property type="match status" value="1"/>
</dbReference>
<dbReference type="GeneID" id="3294352"/>
<sequence length="380" mass="43187">MVSARINLDHYFDPNEKRIRVAFIKFCGMATGGTEKVLQTIASNLDKNKFLVDFYYCDSAPYIGSDFVHPDNDLDRMAYCYAGGVRLIKFFVKNKDLRVPTHDWIGTDFWDVFKESRYDVIQTGRAGHPEYPFTLINNTPIVDSIHLAGMAEDKPNVYKTVLISKDQRDRWVSAGGPRDRSVIIPNPVEIPDYTDSYIQKLKLRRKFVFGMHQRDDDGIFSSIPLDAYKTIESDKTHFIMLGGSARYKKQAEDLGIKNITFLPTVSDLESIHKFLNTLKVYSHGRADGEQCSCAIIEALAHNLPVISHTAPSMGHLEQIGNAGKVVSNPVEYSEVMIKLIEDKEYYKECSTNAKKRFDSIYGMDAIISRYSAIYEEIKNG</sequence>
<dbReference type="EMBL" id="AY939844">
    <property type="protein sequence ID" value="AAX44640.1"/>
    <property type="molecule type" value="Genomic_DNA"/>
</dbReference>
<evidence type="ECO:0000313" key="3">
    <source>
        <dbReference type="EMBL" id="ACY76143.1"/>
    </source>
</evidence>
<dbReference type="Pfam" id="PF00534">
    <property type="entry name" value="Glycos_transf_1"/>
    <property type="match status" value="1"/>
</dbReference>
<dbReference type="CAZy" id="GT4">
    <property type="family name" value="Glycosyltransferase Family 4"/>
</dbReference>
<dbReference type="Gene3D" id="3.40.50.2000">
    <property type="entry name" value="Glycogen Phosphorylase B"/>
    <property type="match status" value="2"/>
</dbReference>
<dbReference type="EMBL" id="GU071092">
    <property type="protein sequence ID" value="ACY76143.1"/>
    <property type="molecule type" value="Genomic_DNA"/>
</dbReference>
<feature type="domain" description="Glycosyl transferase family 1" evidence="1">
    <location>
        <begin position="225"/>
        <end position="356"/>
    </location>
</feature>
<dbReference type="SUPFAM" id="SSF53756">
    <property type="entry name" value="UDP-Glycosyltransferase/glycogen phosphorylase"/>
    <property type="match status" value="1"/>
</dbReference>
<dbReference type="RefSeq" id="YP_214494.1">
    <property type="nucleotide sequence ID" value="NC_006883.2"/>
</dbReference>
<evidence type="ECO:0000259" key="1">
    <source>
        <dbReference type="Pfam" id="PF00534"/>
    </source>
</evidence>
<reference evidence="2 4" key="1">
    <citation type="journal article" date="2005" name="PLoS Biol.">
        <title>Three Prochlorococcus cyanophage genomes: signature features and ecological interpretations.</title>
        <authorList>
            <person name="Sullivan M.B."/>
            <person name="Coleman M.L."/>
            <person name="Weigele P."/>
            <person name="Rohwer F."/>
            <person name="Chisholm S.W."/>
        </authorList>
    </citation>
    <scope>NUCLEOTIDE SEQUENCE</scope>
</reference>
<organism evidence="2 4">
    <name type="scientific">Prochlorococcus phage P-SSM2</name>
    <dbReference type="NCBI Taxonomy" id="268746"/>
    <lineage>
        <taxon>Viruses</taxon>
        <taxon>Duplodnaviria</taxon>
        <taxon>Heunggongvirae</taxon>
        <taxon>Uroviricota</taxon>
        <taxon>Caudoviricetes</taxon>
        <taxon>Pantevenvirales</taxon>
        <taxon>Kyanoviridae</taxon>
        <taxon>Salacisavirus</taxon>
        <taxon>Salacisavirus pssm2</taxon>
    </lineage>
</organism>
<dbReference type="KEGG" id="vg:3294352"/>
<proteinExistence type="predicted"/>
<reference evidence="2 4" key="3">
    <citation type="journal article" date="2010" name="Environ. Microbiol.">
        <title>Genomic analysis of oceanic cyanobacterial myoviruses compared with T4-like myoviruses from diverse hosts and environments.</title>
        <authorList>
            <person name="Sullivan M.B."/>
            <person name="Huang K.H."/>
            <person name="Ignacio-Espinoza J.C."/>
            <person name="Berlin A.M."/>
            <person name="Kelly L."/>
            <person name="Weigele P.R."/>
            <person name="DeFrancesco A.S."/>
            <person name="Kern S.E."/>
            <person name="Thompson L.R."/>
            <person name="Young S."/>
            <person name="Yandava C."/>
            <person name="Fu R."/>
            <person name="Krastins B."/>
            <person name="Chase M."/>
            <person name="Sarracino D."/>
            <person name="Osburne M.S."/>
            <person name="Henn M.R."/>
            <person name="Chisholm S.W."/>
        </authorList>
    </citation>
    <scope>NUCLEOTIDE SEQUENCE [LARGE SCALE GENOMIC DNA]</scope>
</reference>
<dbReference type="CDD" id="cd03801">
    <property type="entry name" value="GT4_PimA-like"/>
    <property type="match status" value="1"/>
</dbReference>
<evidence type="ECO:0000313" key="5">
    <source>
        <dbReference type="Proteomes" id="UP000013923"/>
    </source>
</evidence>
<organismHost>
    <name type="scientific">Prochlorococcus</name>
    <dbReference type="NCBI Taxonomy" id="1218"/>
</organismHost>
<keyword evidence="4" id="KW-1185">Reference proteome</keyword>
<dbReference type="InterPro" id="IPR001296">
    <property type="entry name" value="Glyco_trans_1"/>
</dbReference>
<dbReference type="GO" id="GO:0016757">
    <property type="term" value="F:glycosyltransferase activity"/>
    <property type="evidence" value="ECO:0007669"/>
    <property type="project" value="InterPro"/>
</dbReference>
<reference evidence="3 5" key="2">
    <citation type="submission" date="2009-10" db="EMBL/GenBank/DDBJ databases">
        <title>The Genome Sequence of Prochlorococcus phage P-SSM2.</title>
        <authorList>
            <consortium name="The Broad Institute Genome Sequencing Platform"/>
            <person name="Henn M.R."/>
            <person name="Sullivan M.S."/>
            <person name="Osburne M.S."/>
            <person name="Levin J."/>
            <person name="Malboeuf C."/>
            <person name="Casali M."/>
            <person name="Russ C."/>
            <person name="Lennon N."/>
            <person name="Chapman S.B."/>
            <person name="Erlich R."/>
            <person name="Young S.K."/>
            <person name="Koehrsen M."/>
            <person name="Yandava C."/>
            <person name="Zeng Q."/>
            <person name="Alvarado L."/>
            <person name="Anderson S."/>
            <person name="Berlin A."/>
            <person name="Borenstein D."/>
            <person name="Chen Z."/>
            <person name="Engels R."/>
            <person name="Freedman E."/>
            <person name="Gellesch M."/>
            <person name="Goldberg J."/>
            <person name="Green L."/>
            <person name="Griggs A."/>
            <person name="Gujja S."/>
            <person name="Heilman E.R."/>
            <person name="Heiman D."/>
            <person name="Hepburn T."/>
            <person name="Howarth C."/>
            <person name="Jen D."/>
            <person name="Larson L."/>
            <person name="Lewis B."/>
            <person name="Mehta T."/>
            <person name="Park D."/>
            <person name="Pearson M."/>
            <person name="Richards J."/>
            <person name="Rizzolo K."/>
            <person name="Roberts A."/>
            <person name="Ryan E."/>
            <person name="Saif S."/>
            <person name="Shea T."/>
            <person name="Shenoy N."/>
            <person name="Sisk P."/>
            <person name="Stolte C."/>
            <person name="Sykes S."/>
            <person name="Walk T."/>
            <person name="White J."/>
            <person name="Yu Q."/>
            <person name="Coleman M.L."/>
            <person name="Huang K.H."/>
            <person name="Weigele P.R."/>
            <person name="DeFrancesco A.S."/>
            <person name="Kern S.E."/>
            <person name="Thompson L.R."/>
            <person name="Fu R."/>
            <person name="Hombeck B."/>
            <person name="Chisholm S.W."/>
            <person name="Haas B."/>
            <person name="Nusbaum C."/>
            <person name="Birren B."/>
        </authorList>
    </citation>
    <scope>NUCLEOTIDE SEQUENCE [LARGE SCALE GENOMIC DNA]</scope>
    <source>
        <strain evidence="3">P-SSM2</strain>
    </source>
</reference>
<evidence type="ECO:0000313" key="4">
    <source>
        <dbReference type="Proteomes" id="UP000000991"/>
    </source>
</evidence>
<evidence type="ECO:0000313" key="2">
    <source>
        <dbReference type="EMBL" id="AAX44640.1"/>
    </source>
</evidence>
<gene>
    <name evidence="3" type="ORF">PCMG_00267</name>
    <name evidence="2" type="ORF">PSSM2_263</name>
</gene>